<organism evidence="1 2">
    <name type="scientific">Bartonella melophagi K-2C</name>
    <dbReference type="NCBI Taxonomy" id="1094557"/>
    <lineage>
        <taxon>Bacteria</taxon>
        <taxon>Pseudomonadati</taxon>
        <taxon>Pseudomonadota</taxon>
        <taxon>Alphaproteobacteria</taxon>
        <taxon>Hyphomicrobiales</taxon>
        <taxon>Bartonellaceae</taxon>
        <taxon>Bartonella</taxon>
    </lineage>
</organism>
<dbReference type="eggNOG" id="ENOG50301KR">
    <property type="taxonomic scope" value="Bacteria"/>
</dbReference>
<comment type="caution">
    <text evidence="1">The sequence shown here is derived from an EMBL/GenBank/DDBJ whole genome shotgun (WGS) entry which is preliminary data.</text>
</comment>
<sequence length="85" mass="10033">MEKEKAPDFFGYQFFSTAFTTYSQNRKTSSKTNCAKKQIVHETSSHLQRLEKKCKEVKIIEERQQFSNMLENYIADKMIKDVSLT</sequence>
<proteinExistence type="predicted"/>
<dbReference type="HOGENOM" id="CLU_2506012_0_0_5"/>
<dbReference type="AlphaFoldDB" id="J0QRX4"/>
<dbReference type="RefSeq" id="WP_007477767.1">
    <property type="nucleotide sequence ID" value="NZ_JH725084.1"/>
</dbReference>
<keyword evidence="2" id="KW-1185">Reference proteome</keyword>
<reference evidence="1 2" key="1">
    <citation type="submission" date="2012-03" db="EMBL/GenBank/DDBJ databases">
        <title>The Genome Sequence of Bartonella melophagi K-2C.</title>
        <authorList>
            <consortium name="The Broad Institute Genome Sequencing Platform"/>
            <consortium name="The Broad Institute Genome Sequencing Center for Infectious Disease"/>
            <person name="Feldgarden M."/>
            <person name="Kirby J."/>
            <person name="Kosoy M."/>
            <person name="Birtles R."/>
            <person name="Probert W.S."/>
            <person name="Chiaraviglio L."/>
            <person name="Young S.K."/>
            <person name="Zeng Q."/>
            <person name="Gargeya S."/>
            <person name="Fitzgerald M."/>
            <person name="Haas B."/>
            <person name="Abouelleil A."/>
            <person name="Alvarado L."/>
            <person name="Arachchi H.M."/>
            <person name="Berlin A."/>
            <person name="Chapman S.B."/>
            <person name="Gearin G."/>
            <person name="Goldberg J."/>
            <person name="Griggs A."/>
            <person name="Gujja S."/>
            <person name="Hansen M."/>
            <person name="Heiman D."/>
            <person name="Howarth C."/>
            <person name="Larimer J."/>
            <person name="Lui A."/>
            <person name="MacDonald P.J.P."/>
            <person name="McCowen C."/>
            <person name="Montmayeur A."/>
            <person name="Murphy C."/>
            <person name="Neiman D."/>
            <person name="Pearson M."/>
            <person name="Priest M."/>
            <person name="Roberts A."/>
            <person name="Saif S."/>
            <person name="Shea T."/>
            <person name="Sisk P."/>
            <person name="Stolte C."/>
            <person name="Sykes S."/>
            <person name="Wortman J."/>
            <person name="Nusbaum C."/>
            <person name="Birren B."/>
        </authorList>
    </citation>
    <scope>NUCLEOTIDE SEQUENCE [LARGE SCALE GENOMIC DNA]</scope>
    <source>
        <strain evidence="1 2">K-2C</strain>
    </source>
</reference>
<name>J0QRX4_9HYPH</name>
<dbReference type="PATRIC" id="fig|1094557.3.peg.1093"/>
<dbReference type="EMBL" id="AIMA01000018">
    <property type="protein sequence ID" value="EJF88591.1"/>
    <property type="molecule type" value="Genomic_DNA"/>
</dbReference>
<evidence type="ECO:0000313" key="2">
    <source>
        <dbReference type="Proteomes" id="UP000009017"/>
    </source>
</evidence>
<dbReference type="Proteomes" id="UP000009017">
    <property type="component" value="Unassembled WGS sequence"/>
</dbReference>
<accession>J0QRX4</accession>
<protein>
    <submittedName>
        <fullName evidence="1">Uncharacterized protein</fullName>
    </submittedName>
</protein>
<gene>
    <name evidence="1" type="ORF">ME3_01049</name>
</gene>
<evidence type="ECO:0000313" key="1">
    <source>
        <dbReference type="EMBL" id="EJF88591.1"/>
    </source>
</evidence>